<reference evidence="12" key="1">
    <citation type="journal article" date="2019" name="Int. J. Syst. Evol. Microbiol.">
        <title>The Global Catalogue of Microorganisms (GCM) 10K type strain sequencing project: providing services to taxonomists for standard genome sequencing and annotation.</title>
        <authorList>
            <consortium name="The Broad Institute Genomics Platform"/>
            <consortium name="The Broad Institute Genome Sequencing Center for Infectious Disease"/>
            <person name="Wu L."/>
            <person name="Ma J."/>
        </authorList>
    </citation>
    <scope>NUCLEOTIDE SEQUENCE [LARGE SCALE GENOMIC DNA]</scope>
    <source>
        <strain evidence="12">CGMCC-1.15741</strain>
    </source>
</reference>
<sequence>MARLFGRRSVVVETRLWAVALACGILVGLVMAAMRKAIVAVELFGFGVEDERITTAVIGLHPGRVILIPIIGGIVVSLLLYLGMKLGIRGDPRMGGIRDVINARRHVLDKRGRTTPLEKMHMTVKDGIQTFLIAIVSLGSGASAGREGPAVHIGAVLSGFFAHRLKFTPAQIRALLGCGAAAAVASSFNAPLAGLLFAHEVIIGRYRISDIGPIAVASVSGALVTRLIFGNNAVFIPPDISNPPVTFFLGTPFMGLIAAGLAIVMIRAWLHAPDVGRMVAKAMHVPLYVLPPFAGLLMGMFALAFPQILGVGYEATASAIAGGYGAAFMLILAIAKIAATALCIGTRFGGGVFSSSIFVGAMIGGFFGALMAFLTGEGEAAQTFFTVVGMGAISGAVLGAPISTTLIVFELTRSYESAAAVLISVSLATVIVQAVEGGSIFQQQSRRT</sequence>
<evidence type="ECO:0000313" key="11">
    <source>
        <dbReference type="EMBL" id="MFC6196752.1"/>
    </source>
</evidence>
<feature type="transmembrane region" description="Helical" evidence="10">
    <location>
        <begin position="351"/>
        <end position="374"/>
    </location>
</feature>
<feature type="transmembrane region" description="Helical" evidence="10">
    <location>
        <begin position="211"/>
        <end position="229"/>
    </location>
</feature>
<dbReference type="Gene3D" id="1.10.3080.10">
    <property type="entry name" value="Clc chloride channel"/>
    <property type="match status" value="1"/>
</dbReference>
<evidence type="ECO:0000256" key="2">
    <source>
        <dbReference type="ARBA" id="ARBA00022448"/>
    </source>
</evidence>
<evidence type="ECO:0000256" key="9">
    <source>
        <dbReference type="ARBA" id="ARBA00023303"/>
    </source>
</evidence>
<dbReference type="PANTHER" id="PTHR43427">
    <property type="entry name" value="CHLORIDE CHANNEL PROTEIN CLC-E"/>
    <property type="match status" value="1"/>
</dbReference>
<feature type="transmembrane region" description="Helical" evidence="10">
    <location>
        <begin position="249"/>
        <end position="270"/>
    </location>
</feature>
<comment type="caution">
    <text evidence="11">The sequence shown here is derived from an EMBL/GenBank/DDBJ whole genome shotgun (WGS) entry which is preliminary data.</text>
</comment>
<feature type="transmembrane region" description="Helical" evidence="10">
    <location>
        <begin position="65"/>
        <end position="84"/>
    </location>
</feature>
<dbReference type="Pfam" id="PF00654">
    <property type="entry name" value="Voltage_CLC"/>
    <property type="match status" value="1"/>
</dbReference>
<feature type="transmembrane region" description="Helical" evidence="10">
    <location>
        <begin position="282"/>
        <end position="305"/>
    </location>
</feature>
<keyword evidence="7" id="KW-0869">Chloride channel</keyword>
<keyword evidence="3 10" id="KW-0812">Transmembrane</keyword>
<protein>
    <submittedName>
        <fullName evidence="11">Chloride channel protein</fullName>
    </submittedName>
</protein>
<evidence type="ECO:0000256" key="6">
    <source>
        <dbReference type="ARBA" id="ARBA00023136"/>
    </source>
</evidence>
<comment type="subcellular location">
    <subcellularLocation>
        <location evidence="1">Membrane</location>
        <topology evidence="1">Multi-pass membrane protein</topology>
    </subcellularLocation>
</comment>
<dbReference type="Proteomes" id="UP001596303">
    <property type="component" value="Unassembled WGS sequence"/>
</dbReference>
<feature type="transmembrane region" description="Helical" evidence="10">
    <location>
        <begin position="380"/>
        <end position="409"/>
    </location>
</feature>
<keyword evidence="5" id="KW-0406">Ion transport</keyword>
<proteinExistence type="predicted"/>
<keyword evidence="2" id="KW-0813">Transport</keyword>
<evidence type="ECO:0000256" key="4">
    <source>
        <dbReference type="ARBA" id="ARBA00022989"/>
    </source>
</evidence>
<gene>
    <name evidence="11" type="ORF">ACFQDM_01605</name>
</gene>
<dbReference type="PANTHER" id="PTHR43427:SF6">
    <property type="entry name" value="CHLORIDE CHANNEL PROTEIN CLC-E"/>
    <property type="match status" value="1"/>
</dbReference>
<keyword evidence="6 10" id="KW-0472">Membrane</keyword>
<dbReference type="EMBL" id="JBHSSW010000003">
    <property type="protein sequence ID" value="MFC6196752.1"/>
    <property type="molecule type" value="Genomic_DNA"/>
</dbReference>
<name>A0ABW1S502_9PROT</name>
<keyword evidence="8" id="KW-0868">Chloride</keyword>
<dbReference type="InterPro" id="IPR014743">
    <property type="entry name" value="Cl-channel_core"/>
</dbReference>
<dbReference type="RefSeq" id="WP_377374585.1">
    <property type="nucleotide sequence ID" value="NZ_JBHSSW010000003.1"/>
</dbReference>
<evidence type="ECO:0000256" key="7">
    <source>
        <dbReference type="ARBA" id="ARBA00023173"/>
    </source>
</evidence>
<dbReference type="CDD" id="cd00400">
    <property type="entry name" value="Voltage_gated_ClC"/>
    <property type="match status" value="1"/>
</dbReference>
<evidence type="ECO:0000256" key="1">
    <source>
        <dbReference type="ARBA" id="ARBA00004141"/>
    </source>
</evidence>
<dbReference type="InterPro" id="IPR001807">
    <property type="entry name" value="ClC"/>
</dbReference>
<feature type="transmembrane region" description="Helical" evidence="10">
    <location>
        <begin position="421"/>
        <end position="441"/>
    </location>
</feature>
<keyword evidence="9" id="KW-0407">Ion channel</keyword>
<keyword evidence="4 10" id="KW-1133">Transmembrane helix</keyword>
<dbReference type="SUPFAM" id="SSF81340">
    <property type="entry name" value="Clc chloride channel"/>
    <property type="match status" value="1"/>
</dbReference>
<evidence type="ECO:0000256" key="3">
    <source>
        <dbReference type="ARBA" id="ARBA00022692"/>
    </source>
</evidence>
<dbReference type="PRINTS" id="PR00762">
    <property type="entry name" value="CLCHANNEL"/>
</dbReference>
<evidence type="ECO:0000256" key="8">
    <source>
        <dbReference type="ARBA" id="ARBA00023214"/>
    </source>
</evidence>
<evidence type="ECO:0000256" key="5">
    <source>
        <dbReference type="ARBA" id="ARBA00023065"/>
    </source>
</evidence>
<evidence type="ECO:0000313" key="12">
    <source>
        <dbReference type="Proteomes" id="UP001596303"/>
    </source>
</evidence>
<keyword evidence="12" id="KW-1185">Reference proteome</keyword>
<accession>A0ABW1S502</accession>
<feature type="transmembrane region" description="Helical" evidence="10">
    <location>
        <begin position="317"/>
        <end position="339"/>
    </location>
</feature>
<dbReference type="InterPro" id="IPR050368">
    <property type="entry name" value="ClC-type_chloride_channel"/>
</dbReference>
<evidence type="ECO:0000256" key="10">
    <source>
        <dbReference type="SAM" id="Phobius"/>
    </source>
</evidence>
<organism evidence="11 12">
    <name type="scientific">Ponticaulis profundi</name>
    <dbReference type="NCBI Taxonomy" id="2665222"/>
    <lineage>
        <taxon>Bacteria</taxon>
        <taxon>Pseudomonadati</taxon>
        <taxon>Pseudomonadota</taxon>
        <taxon>Alphaproteobacteria</taxon>
        <taxon>Hyphomonadales</taxon>
        <taxon>Hyphomonadaceae</taxon>
        <taxon>Ponticaulis</taxon>
    </lineage>
</organism>